<evidence type="ECO:0000313" key="2">
    <source>
        <dbReference type="Proteomes" id="UP000800082"/>
    </source>
</evidence>
<accession>A0A6A5R9F1</accession>
<evidence type="ECO:0000313" key="1">
    <source>
        <dbReference type="EMBL" id="KAF1924372.1"/>
    </source>
</evidence>
<name>A0A6A5R9F1_9PLEO</name>
<proteinExistence type="predicted"/>
<dbReference type="AlphaFoldDB" id="A0A6A5R9F1"/>
<keyword evidence="2" id="KW-1185">Reference proteome</keyword>
<protein>
    <submittedName>
        <fullName evidence="1">Uncharacterized protein</fullName>
    </submittedName>
</protein>
<dbReference type="Proteomes" id="UP000800082">
    <property type="component" value="Unassembled WGS sequence"/>
</dbReference>
<reference evidence="1" key="1">
    <citation type="journal article" date="2020" name="Stud. Mycol.">
        <title>101 Dothideomycetes genomes: a test case for predicting lifestyles and emergence of pathogens.</title>
        <authorList>
            <person name="Haridas S."/>
            <person name="Albert R."/>
            <person name="Binder M."/>
            <person name="Bloem J."/>
            <person name="Labutti K."/>
            <person name="Salamov A."/>
            <person name="Andreopoulos B."/>
            <person name="Baker S."/>
            <person name="Barry K."/>
            <person name="Bills G."/>
            <person name="Bluhm B."/>
            <person name="Cannon C."/>
            <person name="Castanera R."/>
            <person name="Culley D."/>
            <person name="Daum C."/>
            <person name="Ezra D."/>
            <person name="Gonzalez J."/>
            <person name="Henrissat B."/>
            <person name="Kuo A."/>
            <person name="Liang C."/>
            <person name="Lipzen A."/>
            <person name="Lutzoni F."/>
            <person name="Magnuson J."/>
            <person name="Mondo S."/>
            <person name="Nolan M."/>
            <person name="Ohm R."/>
            <person name="Pangilinan J."/>
            <person name="Park H.-J."/>
            <person name="Ramirez L."/>
            <person name="Alfaro M."/>
            <person name="Sun H."/>
            <person name="Tritt A."/>
            <person name="Yoshinaga Y."/>
            <person name="Zwiers L.-H."/>
            <person name="Turgeon B."/>
            <person name="Goodwin S."/>
            <person name="Spatafora J."/>
            <person name="Crous P."/>
            <person name="Grigoriev I."/>
        </authorList>
    </citation>
    <scope>NUCLEOTIDE SEQUENCE</scope>
    <source>
        <strain evidence="1">CBS 183.55</strain>
    </source>
</reference>
<gene>
    <name evidence="1" type="ORF">M421DRAFT_424824</name>
</gene>
<dbReference type="GeneID" id="54351544"/>
<organism evidence="1 2">
    <name type="scientific">Didymella exigua CBS 183.55</name>
    <dbReference type="NCBI Taxonomy" id="1150837"/>
    <lineage>
        <taxon>Eukaryota</taxon>
        <taxon>Fungi</taxon>
        <taxon>Dikarya</taxon>
        <taxon>Ascomycota</taxon>
        <taxon>Pezizomycotina</taxon>
        <taxon>Dothideomycetes</taxon>
        <taxon>Pleosporomycetidae</taxon>
        <taxon>Pleosporales</taxon>
        <taxon>Pleosporineae</taxon>
        <taxon>Didymellaceae</taxon>
        <taxon>Didymella</taxon>
    </lineage>
</organism>
<sequence length="121" mass="13285">MGKLKIGRGWTASMLAVSASNFVMARRQVMIGKGNVPVDYSSGWTALACAQEIGSGLLVRFVLAELLAKRQRTILETARARERGEVLFQTEIGRTWHTRPKAYGSLCDRSSDSEDSPIAVQ</sequence>
<dbReference type="EMBL" id="ML978994">
    <property type="protein sequence ID" value="KAF1924372.1"/>
    <property type="molecule type" value="Genomic_DNA"/>
</dbReference>
<dbReference type="RefSeq" id="XP_033444625.1">
    <property type="nucleotide sequence ID" value="XM_033593876.1"/>
</dbReference>